<name>A0A0E9UEV2_ANGAN</name>
<dbReference type="EMBL" id="GBXM01044842">
    <property type="protein sequence ID" value="JAH63735.1"/>
    <property type="molecule type" value="Transcribed_RNA"/>
</dbReference>
<evidence type="ECO:0000313" key="1">
    <source>
        <dbReference type="EMBL" id="JAH63735.1"/>
    </source>
</evidence>
<accession>A0A0E9UEV2</accession>
<organism evidence="1">
    <name type="scientific">Anguilla anguilla</name>
    <name type="common">European freshwater eel</name>
    <name type="synonym">Muraena anguilla</name>
    <dbReference type="NCBI Taxonomy" id="7936"/>
    <lineage>
        <taxon>Eukaryota</taxon>
        <taxon>Metazoa</taxon>
        <taxon>Chordata</taxon>
        <taxon>Craniata</taxon>
        <taxon>Vertebrata</taxon>
        <taxon>Euteleostomi</taxon>
        <taxon>Actinopterygii</taxon>
        <taxon>Neopterygii</taxon>
        <taxon>Teleostei</taxon>
        <taxon>Anguilliformes</taxon>
        <taxon>Anguillidae</taxon>
        <taxon>Anguilla</taxon>
    </lineage>
</organism>
<reference evidence="1" key="2">
    <citation type="journal article" date="2015" name="Fish Shellfish Immunol.">
        <title>Early steps in the European eel (Anguilla anguilla)-Vibrio vulnificus interaction in the gills: Role of the RtxA13 toxin.</title>
        <authorList>
            <person name="Callol A."/>
            <person name="Pajuelo D."/>
            <person name="Ebbesson L."/>
            <person name="Teles M."/>
            <person name="MacKenzie S."/>
            <person name="Amaro C."/>
        </authorList>
    </citation>
    <scope>NUCLEOTIDE SEQUENCE</scope>
</reference>
<dbReference type="AlphaFoldDB" id="A0A0E9UEV2"/>
<protein>
    <submittedName>
        <fullName evidence="1">Uncharacterized protein</fullName>
    </submittedName>
</protein>
<sequence length="28" mass="3317">MDKLRVLSSKRNRCCCYTSFSSRCQCLQ</sequence>
<reference evidence="1" key="1">
    <citation type="submission" date="2014-11" db="EMBL/GenBank/DDBJ databases">
        <authorList>
            <person name="Amaro Gonzalez C."/>
        </authorList>
    </citation>
    <scope>NUCLEOTIDE SEQUENCE</scope>
</reference>
<proteinExistence type="predicted"/>